<dbReference type="SMART" id="SM01420">
    <property type="entry name" value="TRP_2"/>
    <property type="match status" value="1"/>
</dbReference>
<keyword evidence="5 12" id="KW-1133">Transmembrane helix</keyword>
<feature type="region of interest" description="Disordered" evidence="11">
    <location>
        <begin position="937"/>
        <end position="1127"/>
    </location>
</feature>
<feature type="compositionally biased region" description="Basic and acidic residues" evidence="11">
    <location>
        <begin position="1022"/>
        <end position="1094"/>
    </location>
</feature>
<evidence type="ECO:0000256" key="10">
    <source>
        <dbReference type="PROSITE-ProRule" id="PRU00023"/>
    </source>
</evidence>
<feature type="compositionally biased region" description="Low complexity" evidence="11">
    <location>
        <begin position="1108"/>
        <end position="1121"/>
    </location>
</feature>
<evidence type="ECO:0000256" key="7">
    <source>
        <dbReference type="ARBA" id="ARBA00023065"/>
    </source>
</evidence>
<dbReference type="PANTHER" id="PTHR10117:SF51">
    <property type="entry name" value="TRANSIENT RECEPTOR POTENTIAL PROTEIN"/>
    <property type="match status" value="1"/>
</dbReference>
<dbReference type="Proteomes" id="UP001153636">
    <property type="component" value="Chromosome 6"/>
</dbReference>
<dbReference type="FunFam" id="1.25.40.20:FF:000402">
    <property type="entry name" value="Transient receptor potential channel"/>
    <property type="match status" value="1"/>
</dbReference>
<feature type="transmembrane region" description="Helical" evidence="12">
    <location>
        <begin position="547"/>
        <end position="573"/>
    </location>
</feature>
<dbReference type="SUPFAM" id="SSF48403">
    <property type="entry name" value="Ankyrin repeat"/>
    <property type="match status" value="1"/>
</dbReference>
<feature type="transmembrane region" description="Helical" evidence="12">
    <location>
        <begin position="419"/>
        <end position="439"/>
    </location>
</feature>
<evidence type="ECO:0000313" key="15">
    <source>
        <dbReference type="Proteomes" id="UP001153636"/>
    </source>
</evidence>
<evidence type="ECO:0000256" key="4">
    <source>
        <dbReference type="ARBA" id="ARBA00022737"/>
    </source>
</evidence>
<feature type="compositionally biased region" description="Basic and acidic residues" evidence="11">
    <location>
        <begin position="937"/>
        <end position="955"/>
    </location>
</feature>
<dbReference type="EMBL" id="OV651818">
    <property type="protein sequence ID" value="CAH1111508.1"/>
    <property type="molecule type" value="Genomic_DNA"/>
</dbReference>
<dbReference type="CDD" id="cd23650">
    <property type="entry name" value="TRP_CaM_bind1"/>
    <property type="match status" value="1"/>
</dbReference>
<keyword evidence="6 10" id="KW-0040">ANK repeat</keyword>
<dbReference type="GO" id="GO:0015279">
    <property type="term" value="F:store-operated calcium channel activity"/>
    <property type="evidence" value="ECO:0007669"/>
    <property type="project" value="TreeGrafter"/>
</dbReference>
<dbReference type="PRINTS" id="PR01097">
    <property type="entry name" value="TRNSRECEPTRP"/>
</dbReference>
<evidence type="ECO:0000256" key="9">
    <source>
        <dbReference type="ARBA" id="ARBA00023303"/>
    </source>
</evidence>
<evidence type="ECO:0000256" key="11">
    <source>
        <dbReference type="SAM" id="MobiDB-lite"/>
    </source>
</evidence>
<dbReference type="GO" id="GO:0070679">
    <property type="term" value="F:inositol 1,4,5 trisphosphate binding"/>
    <property type="evidence" value="ECO:0007669"/>
    <property type="project" value="TreeGrafter"/>
</dbReference>
<feature type="transmembrane region" description="Helical" evidence="12">
    <location>
        <begin position="612"/>
        <end position="631"/>
    </location>
</feature>
<dbReference type="OrthoDB" id="2373987at2759"/>
<dbReference type="GO" id="GO:0051480">
    <property type="term" value="P:regulation of cytosolic calcium ion concentration"/>
    <property type="evidence" value="ECO:0007669"/>
    <property type="project" value="TreeGrafter"/>
</dbReference>
<evidence type="ECO:0000256" key="12">
    <source>
        <dbReference type="SAM" id="Phobius"/>
    </source>
</evidence>
<evidence type="ECO:0000313" key="14">
    <source>
        <dbReference type="EMBL" id="CAH1111508.1"/>
    </source>
</evidence>
<evidence type="ECO:0000256" key="2">
    <source>
        <dbReference type="ARBA" id="ARBA00022448"/>
    </source>
</evidence>
<dbReference type="SMART" id="SM00248">
    <property type="entry name" value="ANK"/>
    <property type="match status" value="3"/>
</dbReference>
<dbReference type="NCBIfam" id="TIGR00870">
    <property type="entry name" value="trp"/>
    <property type="match status" value="1"/>
</dbReference>
<dbReference type="Pfam" id="PF00023">
    <property type="entry name" value="Ank"/>
    <property type="match status" value="1"/>
</dbReference>
<proteinExistence type="predicted"/>
<dbReference type="GO" id="GO:0005886">
    <property type="term" value="C:plasma membrane"/>
    <property type="evidence" value="ECO:0007669"/>
    <property type="project" value="TreeGrafter"/>
</dbReference>
<feature type="domain" description="Transient receptor ion channel" evidence="13">
    <location>
        <begin position="182"/>
        <end position="244"/>
    </location>
</feature>
<feature type="transmembrane region" description="Helical" evidence="12">
    <location>
        <begin position="637"/>
        <end position="659"/>
    </location>
</feature>
<feature type="transmembrane region" description="Helical" evidence="12">
    <location>
        <begin position="337"/>
        <end position="356"/>
    </location>
</feature>
<keyword evidence="9" id="KW-0407">Ion channel</keyword>
<gene>
    <name evidence="14" type="ORF">PSYICH_LOCUS11969</name>
</gene>
<name>A0A9P0D444_9CUCU</name>
<dbReference type="AlphaFoldDB" id="A0A9P0D444"/>
<feature type="compositionally biased region" description="Polar residues" evidence="11">
    <location>
        <begin position="956"/>
        <end position="975"/>
    </location>
</feature>
<dbReference type="Pfam" id="PF08344">
    <property type="entry name" value="TRP_2"/>
    <property type="match status" value="1"/>
</dbReference>
<dbReference type="Pfam" id="PF00520">
    <property type="entry name" value="Ion_trans"/>
    <property type="match status" value="1"/>
</dbReference>
<dbReference type="InterPro" id="IPR002110">
    <property type="entry name" value="Ankyrin_rpt"/>
</dbReference>
<feature type="compositionally biased region" description="Polar residues" evidence="11">
    <location>
        <begin position="988"/>
        <end position="1014"/>
    </location>
</feature>
<reference evidence="14" key="1">
    <citation type="submission" date="2022-01" db="EMBL/GenBank/DDBJ databases">
        <authorList>
            <person name="King R."/>
        </authorList>
    </citation>
    <scope>NUCLEOTIDE SEQUENCE</scope>
</reference>
<feature type="transmembrane region" description="Helical" evidence="12">
    <location>
        <begin position="459"/>
        <end position="483"/>
    </location>
</feature>
<evidence type="ECO:0000256" key="8">
    <source>
        <dbReference type="ARBA" id="ARBA00023136"/>
    </source>
</evidence>
<sequence>MKVTDSLEKLITKDKDNINEELLLNEPIDRPLSQIEKTFLLHAERGDCATVKKIIDDYKDNPTEFDINCVDPLNRSALISAIENENIELIKLLLSENIRVKDGLLHAIKEEYVEAVEILLNWEEEHHIPGEKYSWERTDRSTSTFTSDVTPLVLAAHKNNYEIIKLLLDRGATLPMPHDVRCGCDECVFSSRADSLRHSQSRINAYRALSSPSLISLSSNDPLLTAFELSWDLRRLSRMETEFKHDYVEMRNQVQQFATSLLDHARTSYELEIMLNYNPDGDIWVTGERQTLERLKLAIKYKQKAFIAHPNVQQLLASIWYEGLPGFRRKNMIGQGIQVANIGMMFPIYCLLHMVSPTSKMGLFMKKPFVKFICHSASYAFFLTLLGAASQRVEILFLELVGTEWVQEMVKDWKRKERGALFGIAECGVILYVISLIWGEVRSLWCDGLEEYISDLWNIVDFITNLFYVIWLALRITSFYITWRDEREGKLTWYPREEWDSFEPMLLSEGAFAAGMIFSFLKLVHIFSVNPHLGPLQISLGRMIIDIVKFFFIYTLVLFAFGCGLNQLLWYYAELEKNKCYHLPTGLPDFENNDKACTIWRRYANLFETSQSLFWASFGLVDLMCFELTGIKGFTRFWALLMFGSYSVINIIVLLNMLIAMMSNSYQIISERSDTEWKFARSRLWVNYFDEGDALPPPFNIMPNPKVILKTLGIKKLERNTSSYKGKSREKARERHETIMKLLVRRYVTAEQRKRDDYGITEDDVMEIRQDISSLRYELIDILRQNGMKTPRINLDDCQVSGKKGKVMERRLMKDFHIGIVEGIVQEMKMNPLETKNVFGHIAKVIGRRATFKSTKKDWNALVKKNAVTSDPIGSAQELEAARVKRQSIRKHILSNRELDDEKLIEYNPKLTEIPKRARVAYAKFMTKKIEVEYKTETEKGTTEEGNSKVGEPTRKQSVTFQAQSKPASTVAPNNEQKEPGPPAISSEVPQKSLHQSQSQTPASPLKTTDTQNRPQPPKEQISVDDKIKPETETKLKIERKASEKIGDTKPPKEQASVDDKIKLETENKLNIERKSSEKVEKTIKDKTKRDDKQQVNQGPVLPEDKGSSTASSAKSKLTGKVRTGWI</sequence>
<dbReference type="GO" id="GO:0034703">
    <property type="term" value="C:cation channel complex"/>
    <property type="evidence" value="ECO:0007669"/>
    <property type="project" value="TreeGrafter"/>
</dbReference>
<keyword evidence="2" id="KW-0813">Transport</keyword>
<dbReference type="InterPro" id="IPR005821">
    <property type="entry name" value="Ion_trans_dom"/>
</dbReference>
<keyword evidence="15" id="KW-1185">Reference proteome</keyword>
<feature type="repeat" description="ANK" evidence="10">
    <location>
        <begin position="147"/>
        <end position="179"/>
    </location>
</feature>
<evidence type="ECO:0000256" key="1">
    <source>
        <dbReference type="ARBA" id="ARBA00004141"/>
    </source>
</evidence>
<dbReference type="Gene3D" id="1.25.40.20">
    <property type="entry name" value="Ankyrin repeat-containing domain"/>
    <property type="match status" value="1"/>
</dbReference>
<comment type="subcellular location">
    <subcellularLocation>
        <location evidence="1">Membrane</location>
        <topology evidence="1">Multi-pass membrane protein</topology>
    </subcellularLocation>
</comment>
<evidence type="ECO:0000256" key="3">
    <source>
        <dbReference type="ARBA" id="ARBA00022692"/>
    </source>
</evidence>
<dbReference type="InterPro" id="IPR013555">
    <property type="entry name" value="TRP_dom"/>
</dbReference>
<dbReference type="PROSITE" id="PS50297">
    <property type="entry name" value="ANK_REP_REGION"/>
    <property type="match status" value="1"/>
</dbReference>
<keyword evidence="3 12" id="KW-0812">Transmembrane</keyword>
<dbReference type="PANTHER" id="PTHR10117">
    <property type="entry name" value="TRANSIENT RECEPTOR POTENTIAL CHANNEL"/>
    <property type="match status" value="1"/>
</dbReference>
<dbReference type="InterPro" id="IPR036770">
    <property type="entry name" value="Ankyrin_rpt-contain_sf"/>
</dbReference>
<evidence type="ECO:0000259" key="13">
    <source>
        <dbReference type="SMART" id="SM01420"/>
    </source>
</evidence>
<evidence type="ECO:0000256" key="5">
    <source>
        <dbReference type="ARBA" id="ARBA00022989"/>
    </source>
</evidence>
<keyword evidence="8 12" id="KW-0472">Membrane</keyword>
<keyword evidence="4" id="KW-0677">Repeat</keyword>
<dbReference type="PROSITE" id="PS50088">
    <property type="entry name" value="ANK_REPEAT"/>
    <property type="match status" value="1"/>
</dbReference>
<evidence type="ECO:0000256" key="6">
    <source>
        <dbReference type="ARBA" id="ARBA00023043"/>
    </source>
</evidence>
<dbReference type="InterPro" id="IPR002153">
    <property type="entry name" value="TRPC_channel"/>
</dbReference>
<keyword evidence="7" id="KW-0406">Ion transport</keyword>
<dbReference type="Pfam" id="PF12796">
    <property type="entry name" value="Ank_2"/>
    <property type="match status" value="1"/>
</dbReference>
<organism evidence="14 15">
    <name type="scientific">Psylliodes chrysocephalus</name>
    <dbReference type="NCBI Taxonomy" id="3402493"/>
    <lineage>
        <taxon>Eukaryota</taxon>
        <taxon>Metazoa</taxon>
        <taxon>Ecdysozoa</taxon>
        <taxon>Arthropoda</taxon>
        <taxon>Hexapoda</taxon>
        <taxon>Insecta</taxon>
        <taxon>Pterygota</taxon>
        <taxon>Neoptera</taxon>
        <taxon>Endopterygota</taxon>
        <taxon>Coleoptera</taxon>
        <taxon>Polyphaga</taxon>
        <taxon>Cucujiformia</taxon>
        <taxon>Chrysomeloidea</taxon>
        <taxon>Chrysomelidae</taxon>
        <taxon>Galerucinae</taxon>
        <taxon>Alticini</taxon>
        <taxon>Psylliodes</taxon>
    </lineage>
</organism>
<accession>A0A9P0D444</accession>
<protein>
    <recommendedName>
        <fullName evidence="13">Transient receptor ion channel domain-containing protein</fullName>
    </recommendedName>
</protein>